<name>A0A073JM83_LIMRT</name>
<dbReference type="RefSeq" id="WP_035168757.1">
    <property type="nucleotide sequence ID" value="NZ_CP080622.1"/>
</dbReference>
<sequence length="75" mass="8380">MSKQIWISPRGNKWAVHSSGSSRASKIVDSKADAFRIGRQQAINNNAELISQKRNGQINLKNSYGNDPMPPRDKD</sequence>
<evidence type="ECO:0008006" key="4">
    <source>
        <dbReference type="Google" id="ProtNLM"/>
    </source>
</evidence>
<gene>
    <name evidence="2" type="ORF">LR3_06725</name>
</gene>
<protein>
    <recommendedName>
        <fullName evidence="4">DUF2188 domain-containing protein</fullName>
    </recommendedName>
</protein>
<dbReference type="PATRIC" id="fig|1598.90.peg.774"/>
<accession>A0A073JM83</accession>
<feature type="compositionally biased region" description="Polar residues" evidence="1">
    <location>
        <begin position="54"/>
        <end position="65"/>
    </location>
</feature>
<organism evidence="2 3">
    <name type="scientific">Limosilactobacillus reuteri</name>
    <name type="common">Lactobacillus reuteri</name>
    <dbReference type="NCBI Taxonomy" id="1598"/>
    <lineage>
        <taxon>Bacteria</taxon>
        <taxon>Bacillati</taxon>
        <taxon>Bacillota</taxon>
        <taxon>Bacilli</taxon>
        <taxon>Lactobacillales</taxon>
        <taxon>Lactobacillaceae</taxon>
        <taxon>Limosilactobacillus</taxon>
    </lineage>
</organism>
<dbReference type="AlphaFoldDB" id="A0A073JM83"/>
<reference evidence="2 3" key="1">
    <citation type="submission" date="2014-06" db="EMBL/GenBank/DDBJ databases">
        <title>Genetic determinant of reutericyclin biosynthesis of Lactobacillus reuteri.</title>
        <authorList>
            <person name="Lin X."/>
            <person name="Duar R."/>
            <person name="Walter J."/>
            <person name="Gaenzle M."/>
        </authorList>
    </citation>
    <scope>NUCLEOTIDE SEQUENCE [LARGE SCALE GENOMIC DNA]</scope>
    <source>
        <strain evidence="2 3">LTH2584</strain>
    </source>
</reference>
<feature type="region of interest" description="Disordered" evidence="1">
    <location>
        <begin position="54"/>
        <end position="75"/>
    </location>
</feature>
<dbReference type="InterPro" id="IPR018691">
    <property type="entry name" value="DUF2188"/>
</dbReference>
<comment type="caution">
    <text evidence="2">The sequence shown here is derived from an EMBL/GenBank/DDBJ whole genome shotgun (WGS) entry which is preliminary data.</text>
</comment>
<dbReference type="Pfam" id="PF09954">
    <property type="entry name" value="DUF2188"/>
    <property type="match status" value="1"/>
</dbReference>
<evidence type="ECO:0000313" key="3">
    <source>
        <dbReference type="Proteomes" id="UP000027731"/>
    </source>
</evidence>
<dbReference type="EMBL" id="JOSX01000013">
    <property type="protein sequence ID" value="KEK15473.1"/>
    <property type="molecule type" value="Genomic_DNA"/>
</dbReference>
<dbReference type="Proteomes" id="UP000027731">
    <property type="component" value="Unassembled WGS sequence"/>
</dbReference>
<proteinExistence type="predicted"/>
<evidence type="ECO:0000313" key="2">
    <source>
        <dbReference type="EMBL" id="KEK15473.1"/>
    </source>
</evidence>
<evidence type="ECO:0000256" key="1">
    <source>
        <dbReference type="SAM" id="MobiDB-lite"/>
    </source>
</evidence>